<feature type="compositionally biased region" description="Basic and acidic residues" evidence="1">
    <location>
        <begin position="334"/>
        <end position="343"/>
    </location>
</feature>
<feature type="region of interest" description="Disordered" evidence="1">
    <location>
        <begin position="324"/>
        <end position="347"/>
    </location>
</feature>
<gene>
    <name evidence="2" type="ORF">BJ875DRAFT_525635</name>
</gene>
<sequence length="444" mass="50756">MFPPYKILVDNEHYPKTAEVERVSATATREDFVFEGGDVEILVQIANGDIIHGRVCSQVLCLASPVWKKFIFPPYQPLSTLQETSSGTQAHNSACLGEKPLAILDFTEDNPEALKTIFNLAHLRRYGGDIFSPIPVDKLHQIAILVDEYDCLDTVLRYLPYWLPRNRYSEEGAWIKPGNEEWLFISWVFGQSFMFRGIATRLTLELCVDLNGDLVLDDRYDTPLLEPVPADILESIYEARRSALRSLHTILRTGLEDLGDKRKICCHLQDKCCDMYVRSTIAKILASNGLFPLNEERDGCYKGGVTNFASFVDEILELAFKNQNATPKKHRQHPKDPQEKDSTLKTTGQNITKMAQLLLNTRKTPKPSARVKDIWRLPDKSEQSEGGPHSKCHQSLKAKFQRRFQEIPEEIRGSVLLEPHKRHLNRAFSKFTLQSEINDHVQMY</sequence>
<dbReference type="AlphaFoldDB" id="A0A9P8C0B7"/>
<protein>
    <recommendedName>
        <fullName evidence="4">BTB domain-containing protein</fullName>
    </recommendedName>
</protein>
<dbReference type="EMBL" id="MU251870">
    <property type="protein sequence ID" value="KAG9228732.1"/>
    <property type="molecule type" value="Genomic_DNA"/>
</dbReference>
<evidence type="ECO:0000256" key="1">
    <source>
        <dbReference type="SAM" id="MobiDB-lite"/>
    </source>
</evidence>
<proteinExistence type="predicted"/>
<organism evidence="2 3">
    <name type="scientific">Amylocarpus encephaloides</name>
    <dbReference type="NCBI Taxonomy" id="45428"/>
    <lineage>
        <taxon>Eukaryota</taxon>
        <taxon>Fungi</taxon>
        <taxon>Dikarya</taxon>
        <taxon>Ascomycota</taxon>
        <taxon>Pezizomycotina</taxon>
        <taxon>Leotiomycetes</taxon>
        <taxon>Helotiales</taxon>
        <taxon>Helotiales incertae sedis</taxon>
        <taxon>Amylocarpus</taxon>
    </lineage>
</organism>
<accession>A0A9P8C0B7</accession>
<evidence type="ECO:0000313" key="2">
    <source>
        <dbReference type="EMBL" id="KAG9228732.1"/>
    </source>
</evidence>
<comment type="caution">
    <text evidence="2">The sequence shown here is derived from an EMBL/GenBank/DDBJ whole genome shotgun (WGS) entry which is preliminary data.</text>
</comment>
<evidence type="ECO:0008006" key="4">
    <source>
        <dbReference type="Google" id="ProtNLM"/>
    </source>
</evidence>
<dbReference type="OrthoDB" id="3561774at2759"/>
<keyword evidence="3" id="KW-1185">Reference proteome</keyword>
<dbReference type="Proteomes" id="UP000824998">
    <property type="component" value="Unassembled WGS sequence"/>
</dbReference>
<name>A0A9P8C0B7_9HELO</name>
<reference evidence="2" key="1">
    <citation type="journal article" date="2021" name="IMA Fungus">
        <title>Genomic characterization of three marine fungi, including Emericellopsis atlantica sp. nov. with signatures of a generalist lifestyle and marine biomass degradation.</title>
        <authorList>
            <person name="Hagestad O.C."/>
            <person name="Hou L."/>
            <person name="Andersen J.H."/>
            <person name="Hansen E.H."/>
            <person name="Altermark B."/>
            <person name="Li C."/>
            <person name="Kuhnert E."/>
            <person name="Cox R.J."/>
            <person name="Crous P.W."/>
            <person name="Spatafora J.W."/>
            <person name="Lail K."/>
            <person name="Amirebrahimi M."/>
            <person name="Lipzen A."/>
            <person name="Pangilinan J."/>
            <person name="Andreopoulos W."/>
            <person name="Hayes R.D."/>
            <person name="Ng V."/>
            <person name="Grigoriev I.V."/>
            <person name="Jackson S.A."/>
            <person name="Sutton T.D.S."/>
            <person name="Dobson A.D.W."/>
            <person name="Rama T."/>
        </authorList>
    </citation>
    <scope>NUCLEOTIDE SEQUENCE</scope>
    <source>
        <strain evidence="2">TRa018bII</strain>
    </source>
</reference>
<evidence type="ECO:0000313" key="3">
    <source>
        <dbReference type="Proteomes" id="UP000824998"/>
    </source>
</evidence>